<evidence type="ECO:0000313" key="1">
    <source>
        <dbReference type="EMBL" id="SFN87371.1"/>
    </source>
</evidence>
<protein>
    <submittedName>
        <fullName evidence="1">Type VI secretion system (T6SS), amidase effector protein 4</fullName>
    </submittedName>
</protein>
<keyword evidence="2" id="KW-1185">Reference proteome</keyword>
<accession>A0A1I5CL60</accession>
<dbReference type="Proteomes" id="UP000183107">
    <property type="component" value="Unassembled WGS sequence"/>
</dbReference>
<evidence type="ECO:0000313" key="2">
    <source>
        <dbReference type="Proteomes" id="UP000183107"/>
    </source>
</evidence>
<sequence length="156" mass="18084">MSDTLFDKLWNNHPANEDPPLIEPCSTNGRSNHGNQCVIRLGLSFARSGISLASYRGVFCWSRHGRQHPLRVEQMKLWLDSDDVTFVDYADISRKDRRGHQASYQSYLGYRGIVACINFWGRGNQGDHIDLWDGSVMAHGGRDYFQRSQEIWFWEM</sequence>
<organism evidence="1 2">
    <name type="scientific">Nitrosospira briensis</name>
    <dbReference type="NCBI Taxonomy" id="35799"/>
    <lineage>
        <taxon>Bacteria</taxon>
        <taxon>Pseudomonadati</taxon>
        <taxon>Pseudomonadota</taxon>
        <taxon>Betaproteobacteria</taxon>
        <taxon>Nitrosomonadales</taxon>
        <taxon>Nitrosomonadaceae</taxon>
        <taxon>Nitrosospira</taxon>
    </lineage>
</organism>
<dbReference type="InterPro" id="IPR025562">
    <property type="entry name" value="Tae4"/>
</dbReference>
<name>A0A1I5CL60_9PROT</name>
<reference evidence="2" key="1">
    <citation type="submission" date="2016-10" db="EMBL/GenBank/DDBJ databases">
        <authorList>
            <person name="Varghese N."/>
        </authorList>
    </citation>
    <scope>NUCLEOTIDE SEQUENCE [LARGE SCALE GENOMIC DNA]</scope>
    <source>
        <strain evidence="2">Nsp8</strain>
    </source>
</reference>
<dbReference type="EMBL" id="FOVJ01000004">
    <property type="protein sequence ID" value="SFN87371.1"/>
    <property type="molecule type" value="Genomic_DNA"/>
</dbReference>
<gene>
    <name evidence="1" type="ORF">SAMN05216386_2039</name>
</gene>
<proteinExistence type="predicted"/>
<dbReference type="Pfam" id="PF14113">
    <property type="entry name" value="Tae4"/>
    <property type="match status" value="1"/>
</dbReference>
<dbReference type="AlphaFoldDB" id="A0A1I5CL60"/>
<dbReference type="Gene3D" id="3.90.1720.80">
    <property type="match status" value="1"/>
</dbReference>
<dbReference type="RefSeq" id="WP_074797103.1">
    <property type="nucleotide sequence ID" value="NZ_FOVJ01000004.1"/>
</dbReference>
<dbReference type="OrthoDB" id="1262040at2"/>